<dbReference type="AlphaFoldDB" id="A0A8X6LK01"/>
<evidence type="ECO:0000313" key="2">
    <source>
        <dbReference type="EMBL" id="GFR12625.1"/>
    </source>
</evidence>
<feature type="region of interest" description="Disordered" evidence="1">
    <location>
        <begin position="67"/>
        <end position="86"/>
    </location>
</feature>
<dbReference type="EMBL" id="BMAO01026809">
    <property type="protein sequence ID" value="GFR12625.1"/>
    <property type="molecule type" value="Genomic_DNA"/>
</dbReference>
<evidence type="ECO:0000313" key="3">
    <source>
        <dbReference type="Proteomes" id="UP000887116"/>
    </source>
</evidence>
<proteinExistence type="predicted"/>
<comment type="caution">
    <text evidence="2">The sequence shown here is derived from an EMBL/GenBank/DDBJ whole genome shotgun (WGS) entry which is preliminary data.</text>
</comment>
<gene>
    <name evidence="2" type="ORF">TNCT_391241</name>
</gene>
<name>A0A8X6LK01_TRICU</name>
<reference evidence="2" key="1">
    <citation type="submission" date="2020-07" db="EMBL/GenBank/DDBJ databases">
        <title>Multicomponent nature underlies the extraordinary mechanical properties of spider dragline silk.</title>
        <authorList>
            <person name="Kono N."/>
            <person name="Nakamura H."/>
            <person name="Mori M."/>
            <person name="Yoshida Y."/>
            <person name="Ohtoshi R."/>
            <person name="Malay A.D."/>
            <person name="Moran D.A.P."/>
            <person name="Tomita M."/>
            <person name="Numata K."/>
            <person name="Arakawa K."/>
        </authorList>
    </citation>
    <scope>NUCLEOTIDE SEQUENCE</scope>
</reference>
<keyword evidence="3" id="KW-1185">Reference proteome</keyword>
<protein>
    <submittedName>
        <fullName evidence="2">Uncharacterized protein</fullName>
    </submittedName>
</protein>
<feature type="region of interest" description="Disordered" evidence="1">
    <location>
        <begin position="30"/>
        <end position="49"/>
    </location>
</feature>
<feature type="compositionally biased region" description="Polar residues" evidence="1">
    <location>
        <begin position="34"/>
        <end position="45"/>
    </location>
</feature>
<dbReference type="Proteomes" id="UP000887116">
    <property type="component" value="Unassembled WGS sequence"/>
</dbReference>
<evidence type="ECO:0000256" key="1">
    <source>
        <dbReference type="SAM" id="MobiDB-lite"/>
    </source>
</evidence>
<organism evidence="2 3">
    <name type="scientific">Trichonephila clavata</name>
    <name type="common">Joro spider</name>
    <name type="synonym">Nephila clavata</name>
    <dbReference type="NCBI Taxonomy" id="2740835"/>
    <lineage>
        <taxon>Eukaryota</taxon>
        <taxon>Metazoa</taxon>
        <taxon>Ecdysozoa</taxon>
        <taxon>Arthropoda</taxon>
        <taxon>Chelicerata</taxon>
        <taxon>Arachnida</taxon>
        <taxon>Araneae</taxon>
        <taxon>Araneomorphae</taxon>
        <taxon>Entelegynae</taxon>
        <taxon>Araneoidea</taxon>
        <taxon>Nephilidae</taxon>
        <taxon>Trichonephila</taxon>
    </lineage>
</organism>
<sequence>MIEQPGEASDSLLKIREGYFRGSFEPRSRDELARSQSVLSSVDTTPQKKRIHGHDLLRCDRLLITQDKRIRNDGSNNQQSDRENQV</sequence>
<accession>A0A8X6LK01</accession>